<protein>
    <submittedName>
        <fullName evidence="2">Uncharacterized protein</fullName>
    </submittedName>
</protein>
<dbReference type="EMBL" id="UXHF01000022">
    <property type="protein sequence ID" value="VDC49751.1"/>
    <property type="molecule type" value="Genomic_DNA"/>
</dbReference>
<keyword evidence="3" id="KW-1185">Reference proteome</keyword>
<gene>
    <name evidence="2" type="ORF">BREV_BREV_01397</name>
</gene>
<name>A0A7Z8Y373_9CAUL</name>
<evidence type="ECO:0000313" key="3">
    <source>
        <dbReference type="Proteomes" id="UP000289220"/>
    </source>
</evidence>
<proteinExistence type="predicted"/>
<dbReference type="AlphaFoldDB" id="A0A7Z8Y373"/>
<evidence type="ECO:0000313" key="2">
    <source>
        <dbReference type="EMBL" id="VDC49751.1"/>
    </source>
</evidence>
<evidence type="ECO:0000256" key="1">
    <source>
        <dbReference type="SAM" id="MobiDB-lite"/>
    </source>
</evidence>
<feature type="region of interest" description="Disordered" evidence="1">
    <location>
        <begin position="41"/>
        <end position="69"/>
    </location>
</feature>
<feature type="compositionally biased region" description="Low complexity" evidence="1">
    <location>
        <begin position="282"/>
        <end position="293"/>
    </location>
</feature>
<reference evidence="2 3" key="1">
    <citation type="submission" date="2018-11" db="EMBL/GenBank/DDBJ databases">
        <authorList>
            <person name="Peiro R."/>
            <person name="Begona"/>
            <person name="Cbmso G."/>
            <person name="Lopez M."/>
            <person name="Gonzalez S."/>
            <person name="Sacristan E."/>
            <person name="Castillo E."/>
        </authorList>
    </citation>
    <scope>NUCLEOTIDE SEQUENCE [LARGE SCALE GENOMIC DNA]</scope>
    <source>
        <strain evidence="2">Brev_genome</strain>
    </source>
</reference>
<feature type="region of interest" description="Disordered" evidence="1">
    <location>
        <begin position="203"/>
        <end position="329"/>
    </location>
</feature>
<dbReference type="Proteomes" id="UP000289220">
    <property type="component" value="Unassembled WGS sequence"/>
</dbReference>
<accession>A0A7Z8Y373</accession>
<organism evidence="2 3">
    <name type="scientific">Brevundimonas mediterranea</name>
    <dbReference type="NCBI Taxonomy" id="74329"/>
    <lineage>
        <taxon>Bacteria</taxon>
        <taxon>Pseudomonadati</taxon>
        <taxon>Pseudomonadota</taxon>
        <taxon>Alphaproteobacteria</taxon>
        <taxon>Caulobacterales</taxon>
        <taxon>Caulobacteraceae</taxon>
        <taxon>Brevundimonas</taxon>
    </lineage>
</organism>
<sequence length="329" mass="34373">MRVGLGRHDPSSGATIAVPAHQQPAAQFGKHRPFVIDQVQRRGVRRQEGDRPVTPVAAGLGRAPARQGRRQVDAIGPAVMAALTQDVDLVIGMVGRGQVDRVLALKDRARPMPHQGDGVAQARGEDGAVLRPPAGAQIGVPPHLGRRGAVGAGALGVSSRPTPRVQTTVAGRPDIDQQSAVAVEDEAGQGVAIVVQPVVRQVADHGPHRRRRIGRVRVQGQDAVHLGHIDPSVRSPRHRVRHGQPLGEPAPARRPVGAERQPPDGAASRLPPAQVGDEPVSAGQGQQAARHAGSVSPRALPDQAQTIARRHPHRGRGSPAAIAVHGIGA</sequence>
<comment type="caution">
    <text evidence="2">The sequence shown here is derived from an EMBL/GenBank/DDBJ whole genome shotgun (WGS) entry which is preliminary data.</text>
</comment>